<protein>
    <recommendedName>
        <fullName evidence="1">SET domain-containing protein</fullName>
    </recommendedName>
</protein>
<dbReference type="SUPFAM" id="SSF82199">
    <property type="entry name" value="SET domain"/>
    <property type="match status" value="1"/>
</dbReference>
<dbReference type="PANTHER" id="PTHR12197:SF294">
    <property type="entry name" value="POTENTIAL PROTEIN LYSINE METHYLTRANSFERASE SET6"/>
    <property type="match status" value="1"/>
</dbReference>
<evidence type="ECO:0000259" key="1">
    <source>
        <dbReference type="PROSITE" id="PS50280"/>
    </source>
</evidence>
<dbReference type="PANTHER" id="PTHR12197">
    <property type="entry name" value="HISTONE-LYSINE N-METHYLTRANSFERASE SMYD"/>
    <property type="match status" value="1"/>
</dbReference>
<name>G8ZMX5_TORDE</name>
<dbReference type="InterPro" id="IPR001214">
    <property type="entry name" value="SET_dom"/>
</dbReference>
<dbReference type="KEGG" id="tdl:TDEL_0A06370"/>
<dbReference type="InterPro" id="IPR050869">
    <property type="entry name" value="H3K4_H4K5_MeTrfase"/>
</dbReference>
<dbReference type="GeneID" id="11502732"/>
<dbReference type="OrthoDB" id="1028014at2759"/>
<dbReference type="EMBL" id="HE616742">
    <property type="protein sequence ID" value="CCE89969.1"/>
    <property type="molecule type" value="Genomic_DNA"/>
</dbReference>
<dbReference type="InParanoid" id="G8ZMX5"/>
<keyword evidence="3" id="KW-1185">Reference proteome</keyword>
<gene>
    <name evidence="2" type="primary">TDEL0A06370</name>
    <name evidence="2" type="ORF">TDEL_0A06370</name>
</gene>
<dbReference type="eggNOG" id="KOG2084">
    <property type="taxonomic scope" value="Eukaryota"/>
</dbReference>
<proteinExistence type="predicted"/>
<evidence type="ECO:0000313" key="2">
    <source>
        <dbReference type="EMBL" id="CCE89969.1"/>
    </source>
</evidence>
<dbReference type="PROSITE" id="PS50280">
    <property type="entry name" value="SET"/>
    <property type="match status" value="1"/>
</dbReference>
<dbReference type="SMART" id="SM00317">
    <property type="entry name" value="SET"/>
    <property type="match status" value="1"/>
</dbReference>
<evidence type="ECO:0000313" key="3">
    <source>
        <dbReference type="Proteomes" id="UP000005627"/>
    </source>
</evidence>
<dbReference type="InterPro" id="IPR046341">
    <property type="entry name" value="SET_dom_sf"/>
</dbReference>
<dbReference type="Pfam" id="PF00856">
    <property type="entry name" value="SET"/>
    <property type="match status" value="1"/>
</dbReference>
<organism evidence="2 3">
    <name type="scientific">Torulaspora delbrueckii</name>
    <name type="common">Yeast</name>
    <name type="synonym">Candida colliculosa</name>
    <dbReference type="NCBI Taxonomy" id="4950"/>
    <lineage>
        <taxon>Eukaryota</taxon>
        <taxon>Fungi</taxon>
        <taxon>Dikarya</taxon>
        <taxon>Ascomycota</taxon>
        <taxon>Saccharomycotina</taxon>
        <taxon>Saccharomycetes</taxon>
        <taxon>Saccharomycetales</taxon>
        <taxon>Saccharomycetaceae</taxon>
        <taxon>Torulaspora</taxon>
    </lineage>
</organism>
<dbReference type="HOGENOM" id="CLU_038964_1_0_1"/>
<dbReference type="Proteomes" id="UP000005627">
    <property type="component" value="Chromosome 1"/>
</dbReference>
<dbReference type="AlphaFoldDB" id="G8ZMX5"/>
<dbReference type="STRING" id="1076872.G8ZMX5"/>
<dbReference type="GO" id="GO:0005634">
    <property type="term" value="C:nucleus"/>
    <property type="evidence" value="ECO:0007669"/>
    <property type="project" value="TreeGrafter"/>
</dbReference>
<feature type="domain" description="SET" evidence="1">
    <location>
        <begin position="3"/>
        <end position="334"/>
    </location>
</feature>
<dbReference type="Gene3D" id="2.170.270.10">
    <property type="entry name" value="SET domain"/>
    <property type="match status" value="1"/>
</dbReference>
<accession>G8ZMX5</accession>
<dbReference type="FunCoup" id="G8ZMX5">
    <property type="interactions" value="84"/>
</dbReference>
<sequence>MDNNCEVGRISPFFEVKNTTYGGRACFSAAPLEKGTVVLEANDSVGTCVAYDFRKEVCHNCYTYQDGKTMKFKMTYPDIAHLVTDEVKINAKKFNGAGLWFCSEACKLEFLTQPHVIELIACYELLLSVLKMMQKRAVDELQERSREQITEDVINHAWLEVIDSWIPKIDKMKLSKKMSQLPDITEEEYNCARFVIKSLFTLKYLDPESQTKAAFKTLQSNELSKIARFPILLDFQILIFKTLYIILPGYTRQNLSVKLFRHILGSEYGNAFGIWEQEELSENREFLGYAVYPRASYFNHSCDPNLTKSRIKGTMVFTANKDVPKGEPLCIDYSGLLSHTMLKRRQLLKENWFFECCCTRCESELQAIH</sequence>
<reference evidence="2 3" key="1">
    <citation type="journal article" date="2011" name="Proc. Natl. Acad. Sci. U.S.A.">
        <title>Evolutionary erosion of yeast sex chromosomes by mating-type switching accidents.</title>
        <authorList>
            <person name="Gordon J.L."/>
            <person name="Armisen D."/>
            <person name="Proux-Wera E."/>
            <person name="Oheigeartaigh S.S."/>
            <person name="Byrne K.P."/>
            <person name="Wolfe K.H."/>
        </authorList>
    </citation>
    <scope>NUCLEOTIDE SEQUENCE [LARGE SCALE GENOMIC DNA]</scope>
    <source>
        <strain evidence="3">ATCC 10662 / CBS 1146 / NBRC 0425 / NCYC 2629 / NRRL Y-866</strain>
    </source>
</reference>
<dbReference type="CDD" id="cd20071">
    <property type="entry name" value="SET_SMYD"/>
    <property type="match status" value="1"/>
</dbReference>
<dbReference type="RefSeq" id="XP_003679180.1">
    <property type="nucleotide sequence ID" value="XM_003679132.1"/>
</dbReference>